<organism evidence="2 3">
    <name type="scientific">Geosporobacter subterraneus DSM 17957</name>
    <dbReference type="NCBI Taxonomy" id="1121919"/>
    <lineage>
        <taxon>Bacteria</taxon>
        <taxon>Bacillati</taxon>
        <taxon>Bacillota</taxon>
        <taxon>Clostridia</taxon>
        <taxon>Peptostreptococcales</taxon>
        <taxon>Thermotaleaceae</taxon>
        <taxon>Geosporobacter</taxon>
    </lineage>
</organism>
<dbReference type="PANTHER" id="PTHR40101:SF1">
    <property type="entry name" value="4FE-4S DOMAIN-CONTAINING PROTEIN"/>
    <property type="match status" value="1"/>
</dbReference>
<dbReference type="RefSeq" id="WP_110942462.1">
    <property type="nucleotide sequence ID" value="NZ_FQZV01000064.1"/>
</dbReference>
<evidence type="ECO:0000259" key="1">
    <source>
        <dbReference type="Pfam" id="PF09918"/>
    </source>
</evidence>
<gene>
    <name evidence="2" type="ORF">SAMN02745975_03479</name>
</gene>
<sequence length="178" mass="19153">MLYNSHEVERDALMQTAGKMCIAARTAPKGKGVDQIVTAIVTGEEKDAIADEMEKIGEREKLDFFIRDAGNIRRAPVVVLIGTTVGQRGLSYCGFCGFENCGDQAKKGGRCSFDVVDLGIAVGAAVSVASDDRVDNRVMFSIGKAAIDLKVLDEAVKVLYGIPLAAYGKNIFFDRVKV</sequence>
<dbReference type="EMBL" id="FQZV01000064">
    <property type="protein sequence ID" value="SHK02686.1"/>
    <property type="molecule type" value="Genomic_DNA"/>
</dbReference>
<reference evidence="3" key="1">
    <citation type="submission" date="2016-11" db="EMBL/GenBank/DDBJ databases">
        <authorList>
            <person name="Varghese N."/>
            <person name="Submissions S."/>
        </authorList>
    </citation>
    <scope>NUCLEOTIDE SEQUENCE [LARGE SCALE GENOMIC DNA]</scope>
    <source>
        <strain evidence="3">DSM 17957</strain>
    </source>
</reference>
<dbReference type="InterPro" id="IPR019224">
    <property type="entry name" value="DUF2148"/>
</dbReference>
<dbReference type="PANTHER" id="PTHR40101">
    <property type="entry name" value="CONSERVED PROTEIN"/>
    <property type="match status" value="1"/>
</dbReference>
<proteinExistence type="predicted"/>
<dbReference type="Proteomes" id="UP000184536">
    <property type="component" value="Unassembled WGS sequence"/>
</dbReference>
<dbReference type="AlphaFoldDB" id="A0A1M6P470"/>
<evidence type="ECO:0000313" key="3">
    <source>
        <dbReference type="Proteomes" id="UP000184536"/>
    </source>
</evidence>
<dbReference type="Pfam" id="PF09918">
    <property type="entry name" value="DUF2148"/>
    <property type="match status" value="1"/>
</dbReference>
<name>A0A1M6P470_9FIRM</name>
<protein>
    <submittedName>
        <fullName evidence="2">Uncharacterized protein, contains ferredoxin domain</fullName>
    </submittedName>
</protein>
<keyword evidence="3" id="KW-1185">Reference proteome</keyword>
<dbReference type="OrthoDB" id="5505478at2"/>
<accession>A0A1M6P470</accession>
<evidence type="ECO:0000313" key="2">
    <source>
        <dbReference type="EMBL" id="SHK02686.1"/>
    </source>
</evidence>
<feature type="domain" description="DUF2148" evidence="1">
    <location>
        <begin position="107"/>
        <end position="175"/>
    </location>
</feature>